<dbReference type="InterPro" id="IPR037147">
    <property type="entry name" value="Ribosomal_bL28_sf"/>
</dbReference>
<evidence type="ECO:0000256" key="3">
    <source>
        <dbReference type="ARBA" id="ARBA00023274"/>
    </source>
</evidence>
<dbReference type="InterPro" id="IPR034704">
    <property type="entry name" value="Ribosomal_bL28/bL31-like_sf"/>
</dbReference>
<organism evidence="5 6">
    <name type="scientific">Tetradesmus obliquus</name>
    <name type="common">Green alga</name>
    <name type="synonym">Acutodesmus obliquus</name>
    <dbReference type="NCBI Taxonomy" id="3088"/>
    <lineage>
        <taxon>Eukaryota</taxon>
        <taxon>Viridiplantae</taxon>
        <taxon>Chlorophyta</taxon>
        <taxon>core chlorophytes</taxon>
        <taxon>Chlorophyceae</taxon>
        <taxon>CS clade</taxon>
        <taxon>Sphaeropleales</taxon>
        <taxon>Scenedesmaceae</taxon>
        <taxon>Tetradesmus</taxon>
    </lineage>
</organism>
<feature type="compositionally biased region" description="Low complexity" evidence="4">
    <location>
        <begin position="165"/>
        <end position="176"/>
    </location>
</feature>
<proteinExistence type="inferred from homology"/>
<dbReference type="STRING" id="3088.A0A383W2E6"/>
<dbReference type="GO" id="GO:0003735">
    <property type="term" value="F:structural constituent of ribosome"/>
    <property type="evidence" value="ECO:0007669"/>
    <property type="project" value="InterPro"/>
</dbReference>
<dbReference type="SUPFAM" id="SSF143800">
    <property type="entry name" value="L28p-like"/>
    <property type="match status" value="1"/>
</dbReference>
<protein>
    <recommendedName>
        <fullName evidence="7">Ribosomal protein L28</fullName>
    </recommendedName>
</protein>
<gene>
    <name evidence="5" type="ORF">BQ4739_LOCUS11789</name>
</gene>
<keyword evidence="2" id="KW-0689">Ribosomal protein</keyword>
<evidence type="ECO:0008006" key="7">
    <source>
        <dbReference type="Google" id="ProtNLM"/>
    </source>
</evidence>
<name>A0A383W2E6_TETOB</name>
<evidence type="ECO:0000313" key="6">
    <source>
        <dbReference type="Proteomes" id="UP000256970"/>
    </source>
</evidence>
<evidence type="ECO:0000256" key="1">
    <source>
        <dbReference type="ARBA" id="ARBA00008760"/>
    </source>
</evidence>
<dbReference type="PANTHER" id="PTHR13528">
    <property type="entry name" value="39S RIBOSOMAL PROTEIN L28, MITOCHONDRIAL"/>
    <property type="match status" value="1"/>
</dbReference>
<keyword evidence="6" id="KW-1185">Reference proteome</keyword>
<sequence length="183" mass="20154">MPHPVGYVLRAVSHIPAKARKSLYAGKRIDVANRVSSDYEVRSRVIRKPNVVKRRLYSQALGEKLQLNVTTTALRAIDRAGGLDRYLLKTPDSLLYSDLGSDLKFKIGLLYRHKWHEQRQQQQGQQQLQLQQQQGQQQLQLPGAAAAAAKKAAAQLAGGGRRSKSLLPPAAAAALDKAAEQSQ</sequence>
<dbReference type="EMBL" id="FNXT01001064">
    <property type="protein sequence ID" value="SZX71661.1"/>
    <property type="molecule type" value="Genomic_DNA"/>
</dbReference>
<dbReference type="Pfam" id="PF00830">
    <property type="entry name" value="Ribosomal_L28"/>
    <property type="match status" value="1"/>
</dbReference>
<dbReference type="GO" id="GO:0005762">
    <property type="term" value="C:mitochondrial large ribosomal subunit"/>
    <property type="evidence" value="ECO:0007669"/>
    <property type="project" value="TreeGrafter"/>
</dbReference>
<dbReference type="Proteomes" id="UP000256970">
    <property type="component" value="Unassembled WGS sequence"/>
</dbReference>
<dbReference type="Gene3D" id="2.30.170.40">
    <property type="entry name" value="Ribosomal protein L28/L24"/>
    <property type="match status" value="1"/>
</dbReference>
<reference evidence="5 6" key="1">
    <citation type="submission" date="2016-10" db="EMBL/GenBank/DDBJ databases">
        <authorList>
            <person name="Cai Z."/>
        </authorList>
    </citation>
    <scope>NUCLEOTIDE SEQUENCE [LARGE SCALE GENOMIC DNA]</scope>
</reference>
<evidence type="ECO:0000256" key="4">
    <source>
        <dbReference type="SAM" id="MobiDB-lite"/>
    </source>
</evidence>
<dbReference type="PANTHER" id="PTHR13528:SF2">
    <property type="entry name" value="LARGE RIBOSOMAL SUBUNIT PROTEIN BL28M"/>
    <property type="match status" value="1"/>
</dbReference>
<keyword evidence="3" id="KW-0687">Ribonucleoprotein</keyword>
<feature type="region of interest" description="Disordered" evidence="4">
    <location>
        <begin position="152"/>
        <end position="183"/>
    </location>
</feature>
<evidence type="ECO:0000256" key="2">
    <source>
        <dbReference type="ARBA" id="ARBA00022980"/>
    </source>
</evidence>
<dbReference type="InterPro" id="IPR026569">
    <property type="entry name" value="Ribosomal_bL28"/>
</dbReference>
<comment type="similarity">
    <text evidence="1">Belongs to the bacterial ribosomal protein bL28 family.</text>
</comment>
<dbReference type="AlphaFoldDB" id="A0A383W2E6"/>
<accession>A0A383W2E6</accession>
<evidence type="ECO:0000313" key="5">
    <source>
        <dbReference type="EMBL" id="SZX71661.1"/>
    </source>
</evidence>